<evidence type="ECO:0000313" key="1">
    <source>
        <dbReference type="EMBL" id="MCY1009411.1"/>
    </source>
</evidence>
<proteinExistence type="predicted"/>
<sequence>MVEGAPGFVHSPDPRTLRIDALPGADDPASAGITVGAALGCLGIELPTRRRNRVNGRVRARDAEGLTMAVEASFGNCPQYIQTRTPVEVVREAAPAERLTGLDEAARVAITTADTFFVASYVDEDGDPARRGVDVSHRGGRPGFVRVDGEVLTIPDFAGNLFFNTLGNLLVNPRAGLVFVDFERGDLLQVSGPTELVLAGEELAQLEGRSDCGECGRSRWCAGAGRWRRAGASSNSRRGRWRPGRGGGVLSIHRECRYCAFEERLAPARGHAGRRPWRQV</sequence>
<dbReference type="InterPro" id="IPR012349">
    <property type="entry name" value="Split_barrel_FMN-bd"/>
</dbReference>
<dbReference type="Gene3D" id="2.30.110.10">
    <property type="entry name" value="Electron Transport, Fmn-binding Protein, Chain A"/>
    <property type="match status" value="1"/>
</dbReference>
<comment type="caution">
    <text evidence="1">The sequence shown here is derived from an EMBL/GenBank/DDBJ whole genome shotgun (WGS) entry which is preliminary data.</text>
</comment>
<dbReference type="SUPFAM" id="SSF50475">
    <property type="entry name" value="FMN-binding split barrel"/>
    <property type="match status" value="1"/>
</dbReference>
<protein>
    <submittedName>
        <fullName evidence="1">Pyridoxamine 5'-phosphate oxidase family protein</fullName>
    </submittedName>
</protein>
<reference evidence="1" key="1">
    <citation type="submission" date="2022-11" db="EMBL/GenBank/DDBJ databases">
        <title>Minimal conservation of predation-associated metabolite biosynthetic gene clusters underscores biosynthetic potential of Myxococcota including descriptions for ten novel species: Archangium lansinium sp. nov., Myxococcus landrumus sp. nov., Nannocystis bai.</title>
        <authorList>
            <person name="Ahearne A."/>
            <person name="Stevens C."/>
            <person name="Phillips K."/>
        </authorList>
    </citation>
    <scope>NUCLEOTIDE SEQUENCE</scope>
    <source>
        <strain evidence="1">Na p29</strain>
    </source>
</reference>
<organism evidence="1 2">
    <name type="scientific">Nannocystis pusilla</name>
    <dbReference type="NCBI Taxonomy" id="889268"/>
    <lineage>
        <taxon>Bacteria</taxon>
        <taxon>Pseudomonadati</taxon>
        <taxon>Myxococcota</taxon>
        <taxon>Polyangia</taxon>
        <taxon>Nannocystales</taxon>
        <taxon>Nannocystaceae</taxon>
        <taxon>Nannocystis</taxon>
    </lineage>
</organism>
<keyword evidence="2" id="KW-1185">Reference proteome</keyword>
<accession>A0A9X3F144</accession>
<dbReference type="PANTHER" id="PTHR42815">
    <property type="entry name" value="FAD-BINDING, PUTATIVE (AFU_ORTHOLOGUE AFUA_6G07600)-RELATED"/>
    <property type="match status" value="1"/>
</dbReference>
<dbReference type="EMBL" id="JAPNKE010000002">
    <property type="protein sequence ID" value="MCY1009411.1"/>
    <property type="molecule type" value="Genomic_DNA"/>
</dbReference>
<dbReference type="PANTHER" id="PTHR42815:SF2">
    <property type="entry name" value="FAD-BINDING, PUTATIVE (AFU_ORTHOLOGUE AFUA_6G07600)-RELATED"/>
    <property type="match status" value="1"/>
</dbReference>
<name>A0A9X3F144_9BACT</name>
<evidence type="ECO:0000313" key="2">
    <source>
        <dbReference type="Proteomes" id="UP001150924"/>
    </source>
</evidence>
<dbReference type="AlphaFoldDB" id="A0A9X3F144"/>
<dbReference type="Proteomes" id="UP001150924">
    <property type="component" value="Unassembled WGS sequence"/>
</dbReference>
<gene>
    <name evidence="1" type="ORF">OV079_28385</name>
</gene>